<accession>A0AAD6YU60</accession>
<name>A0AAD6YU60_9AGAR</name>
<reference evidence="3" key="1">
    <citation type="submission" date="2023-03" db="EMBL/GenBank/DDBJ databases">
        <title>Massive genome expansion in bonnet fungi (Mycena s.s.) driven by repeated elements and novel gene families across ecological guilds.</title>
        <authorList>
            <consortium name="Lawrence Berkeley National Laboratory"/>
            <person name="Harder C.B."/>
            <person name="Miyauchi S."/>
            <person name="Viragh M."/>
            <person name="Kuo A."/>
            <person name="Thoen E."/>
            <person name="Andreopoulos B."/>
            <person name="Lu D."/>
            <person name="Skrede I."/>
            <person name="Drula E."/>
            <person name="Henrissat B."/>
            <person name="Morin E."/>
            <person name="Kohler A."/>
            <person name="Barry K."/>
            <person name="LaButti K."/>
            <person name="Morin E."/>
            <person name="Salamov A."/>
            <person name="Lipzen A."/>
            <person name="Mereny Z."/>
            <person name="Hegedus B."/>
            <person name="Baldrian P."/>
            <person name="Stursova M."/>
            <person name="Weitz H."/>
            <person name="Taylor A."/>
            <person name="Grigoriev I.V."/>
            <person name="Nagy L.G."/>
            <person name="Martin F."/>
            <person name="Kauserud H."/>
        </authorList>
    </citation>
    <scope>NUCLEOTIDE SEQUENCE</scope>
    <source>
        <strain evidence="3">9144</strain>
    </source>
</reference>
<evidence type="ECO:0000256" key="1">
    <source>
        <dbReference type="SAM" id="MobiDB-lite"/>
    </source>
</evidence>
<feature type="non-terminal residue" evidence="3">
    <location>
        <position position="1"/>
    </location>
</feature>
<evidence type="ECO:0000313" key="4">
    <source>
        <dbReference type="Proteomes" id="UP001219525"/>
    </source>
</evidence>
<organism evidence="3 4">
    <name type="scientific">Mycena pura</name>
    <dbReference type="NCBI Taxonomy" id="153505"/>
    <lineage>
        <taxon>Eukaryota</taxon>
        <taxon>Fungi</taxon>
        <taxon>Dikarya</taxon>
        <taxon>Basidiomycota</taxon>
        <taxon>Agaricomycotina</taxon>
        <taxon>Agaricomycetes</taxon>
        <taxon>Agaricomycetidae</taxon>
        <taxon>Agaricales</taxon>
        <taxon>Marasmiineae</taxon>
        <taxon>Mycenaceae</taxon>
        <taxon>Mycena</taxon>
    </lineage>
</organism>
<evidence type="ECO:0008006" key="5">
    <source>
        <dbReference type="Google" id="ProtNLM"/>
    </source>
</evidence>
<feature type="region of interest" description="Disordered" evidence="1">
    <location>
        <begin position="275"/>
        <end position="318"/>
    </location>
</feature>
<dbReference type="AlphaFoldDB" id="A0AAD6YU60"/>
<feature type="region of interest" description="Disordered" evidence="1">
    <location>
        <begin position="233"/>
        <end position="252"/>
    </location>
</feature>
<keyword evidence="4" id="KW-1185">Reference proteome</keyword>
<protein>
    <recommendedName>
        <fullName evidence="5">Macrofage activating glycoprotein</fullName>
    </recommendedName>
</protein>
<proteinExistence type="predicted"/>
<feature type="chain" id="PRO_5042009932" description="Macrofage activating glycoprotein" evidence="2">
    <location>
        <begin position="17"/>
        <end position="348"/>
    </location>
</feature>
<dbReference type="EMBL" id="JARJCW010000002">
    <property type="protein sequence ID" value="KAJ7229121.1"/>
    <property type="molecule type" value="Genomic_DNA"/>
</dbReference>
<feature type="signal peptide" evidence="2">
    <location>
        <begin position="1"/>
        <end position="16"/>
    </location>
</feature>
<sequence>MLSALFSLSLILAVNAARPTYSATYLPSNVPARTEQGQAGTNRCGTALNQSSLCQDAYMNSLEDWCLWAPPEPGAQSTIGDTEQVEVAWCIKSGTGARLIPDGAITGAHWVITPDYVQVTGIGDLTLLNIPDADEGGELDPHGADGNGNPIGGIVFSTAFGQLEQVFEWTNFMAFDQFCFRICDPKGPNAPGFCQHIYDVMGCEWNMPGNYDVGFDSCHADSGEPMGVYGTSTFHQGDPVTPDAHPAPSRTSCTTVTSIGNGFIIQGTNIMSPSSSASVSTGSGSGSGSAVSDSGSAASGSGSAALTTGSSSSGAGRSATASIQGWERVALSLGSAVVFSLVGAAIVL</sequence>
<comment type="caution">
    <text evidence="3">The sequence shown here is derived from an EMBL/GenBank/DDBJ whole genome shotgun (WGS) entry which is preliminary data.</text>
</comment>
<dbReference type="Proteomes" id="UP001219525">
    <property type="component" value="Unassembled WGS sequence"/>
</dbReference>
<gene>
    <name evidence="3" type="ORF">GGX14DRAFT_488077</name>
</gene>
<keyword evidence="2" id="KW-0732">Signal</keyword>
<evidence type="ECO:0000256" key="2">
    <source>
        <dbReference type="SAM" id="SignalP"/>
    </source>
</evidence>
<evidence type="ECO:0000313" key="3">
    <source>
        <dbReference type="EMBL" id="KAJ7229121.1"/>
    </source>
</evidence>